<keyword evidence="8" id="KW-1185">Reference proteome</keyword>
<dbReference type="InterPro" id="IPR036291">
    <property type="entry name" value="NAD(P)-bd_dom_sf"/>
</dbReference>
<protein>
    <submittedName>
        <fullName evidence="7">Saccharopine dehydrogenase</fullName>
    </submittedName>
</protein>
<keyword evidence="3" id="KW-0028">Amino-acid biosynthesis</keyword>
<gene>
    <name evidence="7" type="ORF">BO78DRAFT_471455</name>
</gene>
<dbReference type="STRING" id="1448318.A0A319EK85"/>
<feature type="region of interest" description="Disordered" evidence="4">
    <location>
        <begin position="1"/>
        <end position="28"/>
    </location>
</feature>
<dbReference type="Pfam" id="PF16653">
    <property type="entry name" value="Sacchrp_dh_C"/>
    <property type="match status" value="1"/>
</dbReference>
<name>A0A319EK85_ASPSB</name>
<dbReference type="Proteomes" id="UP000248423">
    <property type="component" value="Unassembled WGS sequence"/>
</dbReference>
<dbReference type="GO" id="GO:0004753">
    <property type="term" value="F:saccharopine dehydrogenase activity"/>
    <property type="evidence" value="ECO:0007669"/>
    <property type="project" value="TreeGrafter"/>
</dbReference>
<keyword evidence="3" id="KW-0457">Lysine biosynthesis</keyword>
<dbReference type="PANTHER" id="PTHR11133">
    <property type="entry name" value="SACCHAROPINE DEHYDROGENASE"/>
    <property type="match status" value="1"/>
</dbReference>
<dbReference type="InterPro" id="IPR032095">
    <property type="entry name" value="Sacchrp_dh-like_C"/>
</dbReference>
<dbReference type="Pfam" id="PF03435">
    <property type="entry name" value="Sacchrp_dh_NADP"/>
    <property type="match status" value="1"/>
</dbReference>
<dbReference type="VEuPathDB" id="FungiDB:BO78DRAFT_471455"/>
<dbReference type="SUPFAM" id="SSF51735">
    <property type="entry name" value="NAD(P)-binding Rossmann-fold domains"/>
    <property type="match status" value="1"/>
</dbReference>
<organism evidence="7 8">
    <name type="scientific">Aspergillus sclerotiicarbonarius (strain CBS 121057 / IBT 28362)</name>
    <dbReference type="NCBI Taxonomy" id="1448318"/>
    <lineage>
        <taxon>Eukaryota</taxon>
        <taxon>Fungi</taxon>
        <taxon>Dikarya</taxon>
        <taxon>Ascomycota</taxon>
        <taxon>Pezizomycotina</taxon>
        <taxon>Eurotiomycetes</taxon>
        <taxon>Eurotiomycetidae</taxon>
        <taxon>Eurotiales</taxon>
        <taxon>Aspergillaceae</taxon>
        <taxon>Aspergillus</taxon>
        <taxon>Aspergillus subgen. Circumdati</taxon>
    </lineage>
</organism>
<feature type="compositionally biased region" description="Polar residues" evidence="4">
    <location>
        <begin position="1"/>
        <end position="12"/>
    </location>
</feature>
<dbReference type="AlphaFoldDB" id="A0A319EK85"/>
<evidence type="ECO:0000313" key="8">
    <source>
        <dbReference type="Proteomes" id="UP000248423"/>
    </source>
</evidence>
<dbReference type="SUPFAM" id="SSF55347">
    <property type="entry name" value="Glyceraldehyde-3-phosphate dehydrogenase-like, C-terminal domain"/>
    <property type="match status" value="1"/>
</dbReference>
<evidence type="ECO:0000256" key="4">
    <source>
        <dbReference type="SAM" id="MobiDB-lite"/>
    </source>
</evidence>
<proteinExistence type="predicted"/>
<sequence>MAKNMTKSSKLSDMQEHPKPHSLSHPIPSDQFLPFQTTHFHTYLHHAPPTTTTPKTALLLGAGHVCLPTIAALTTAGLHLTIASRTLSTAQTLCTKYPDTTTALPLTLPHDTVALSTAISKADIIISLLPYTHHALVIQAAITHQKPVVTTSYISPALWALHAQAKNAGVTILNEIGLDPGIDHLYAVKTIEEVHREGGKVRAFESWCGAIPAPESAEDNPLGYKFSWSPRGGLLALVNEGRWIRDGEVVRVEGRELMRSARVVTGLRGVVDGEVEMEGYPNRDATGFRNYYGIPEARTVFRGTLRYRGFAGVVGALVEIGFLGTGEMAVLKGEGEVTWLQLTGLLLGMGVEEATEGRVRGAVAEKVASFLNDDEEEEEEVQRVIDGLEWIGLFDADRVVDGRGTPLDTLCAVLEQRMAYEPGERDMIVLQHVFEIERADGSTEKRTSTLVEYGEPLAPGSRSAMAKLVGLPCAVGVLAVLDGRITEKGMVAPWTTPEIATLLREDLKERFGIELEEKVVG</sequence>
<evidence type="ECO:0000259" key="5">
    <source>
        <dbReference type="Pfam" id="PF03435"/>
    </source>
</evidence>
<evidence type="ECO:0000259" key="6">
    <source>
        <dbReference type="Pfam" id="PF16653"/>
    </source>
</evidence>
<dbReference type="GO" id="GO:0019878">
    <property type="term" value="P:lysine biosynthetic process via aminoadipic acid"/>
    <property type="evidence" value="ECO:0007669"/>
    <property type="project" value="TreeGrafter"/>
</dbReference>
<dbReference type="Gene3D" id="3.30.360.10">
    <property type="entry name" value="Dihydrodipicolinate Reductase, domain 2"/>
    <property type="match status" value="1"/>
</dbReference>
<accession>A0A319EK85</accession>
<evidence type="ECO:0000256" key="2">
    <source>
        <dbReference type="ARBA" id="ARBA00023002"/>
    </source>
</evidence>
<evidence type="ECO:0000313" key="7">
    <source>
        <dbReference type="EMBL" id="PYI04154.1"/>
    </source>
</evidence>
<dbReference type="PANTHER" id="PTHR11133:SF22">
    <property type="entry name" value="ALPHA-AMINOADIPIC SEMIALDEHYDE SYNTHASE, MITOCHONDRIAL"/>
    <property type="match status" value="1"/>
</dbReference>
<dbReference type="GO" id="GO:0005737">
    <property type="term" value="C:cytoplasm"/>
    <property type="evidence" value="ECO:0007669"/>
    <property type="project" value="TreeGrafter"/>
</dbReference>
<keyword evidence="1" id="KW-0521">NADP</keyword>
<keyword evidence="2" id="KW-0560">Oxidoreductase</keyword>
<dbReference type="InterPro" id="IPR051168">
    <property type="entry name" value="AASS"/>
</dbReference>
<dbReference type="InterPro" id="IPR005097">
    <property type="entry name" value="Sacchrp_dh_NADP-bd"/>
</dbReference>
<dbReference type="OrthoDB" id="10059875at2759"/>
<dbReference type="FunFam" id="3.30.360.10:FF:000008">
    <property type="entry name" value="Alpha-aminoadipic semialdehyde synthase, mitochondrial"/>
    <property type="match status" value="1"/>
</dbReference>
<reference evidence="7 8" key="1">
    <citation type="submission" date="2018-02" db="EMBL/GenBank/DDBJ databases">
        <title>The genomes of Aspergillus section Nigri reveals drivers in fungal speciation.</title>
        <authorList>
            <consortium name="DOE Joint Genome Institute"/>
            <person name="Vesth T.C."/>
            <person name="Nybo J."/>
            <person name="Theobald S."/>
            <person name="Brandl J."/>
            <person name="Frisvad J.C."/>
            <person name="Nielsen K.F."/>
            <person name="Lyhne E.K."/>
            <person name="Kogle M.E."/>
            <person name="Kuo A."/>
            <person name="Riley R."/>
            <person name="Clum A."/>
            <person name="Nolan M."/>
            <person name="Lipzen A."/>
            <person name="Salamov A."/>
            <person name="Henrissat B."/>
            <person name="Wiebenga A."/>
            <person name="De vries R.P."/>
            <person name="Grigoriev I.V."/>
            <person name="Mortensen U.H."/>
            <person name="Andersen M.R."/>
            <person name="Baker S.E."/>
        </authorList>
    </citation>
    <scope>NUCLEOTIDE SEQUENCE [LARGE SCALE GENOMIC DNA]</scope>
    <source>
        <strain evidence="7 8">CBS 121057</strain>
    </source>
</reference>
<evidence type="ECO:0000256" key="1">
    <source>
        <dbReference type="ARBA" id="ARBA00022857"/>
    </source>
</evidence>
<feature type="domain" description="Saccharopine dehydrogenase NADP binding" evidence="5">
    <location>
        <begin position="58"/>
        <end position="173"/>
    </location>
</feature>
<dbReference type="Gene3D" id="1.10.1870.10">
    <property type="entry name" value="Domain 3, Saccharopine reductase"/>
    <property type="match status" value="1"/>
</dbReference>
<feature type="domain" description="Saccharopine dehydrogenase-like C-terminal" evidence="6">
    <location>
        <begin position="177"/>
        <end position="513"/>
    </location>
</feature>
<dbReference type="Gene3D" id="3.40.50.720">
    <property type="entry name" value="NAD(P)-binding Rossmann-like Domain"/>
    <property type="match status" value="1"/>
</dbReference>
<dbReference type="EMBL" id="KZ826372">
    <property type="protein sequence ID" value="PYI04154.1"/>
    <property type="molecule type" value="Genomic_DNA"/>
</dbReference>
<evidence type="ECO:0000256" key="3">
    <source>
        <dbReference type="ARBA" id="ARBA00023154"/>
    </source>
</evidence>